<name>A0A2J0UCM2_STEMA</name>
<comment type="caution">
    <text evidence="2">The sequence shown here is derived from an EMBL/GenBank/DDBJ whole genome shotgun (WGS) entry which is preliminary data.</text>
</comment>
<dbReference type="RefSeq" id="WP_100439968.1">
    <property type="nucleotide sequence ID" value="NZ_CP040438.1"/>
</dbReference>
<dbReference type="InterPro" id="IPR052931">
    <property type="entry name" value="Prophage_regulatory_activator"/>
</dbReference>
<dbReference type="EMBL" id="NEQV01000002">
    <property type="protein sequence ID" value="PJL31186.1"/>
    <property type="molecule type" value="Genomic_DNA"/>
</dbReference>
<organism evidence="2 3">
    <name type="scientific">Stenotrophomonas maltophilia</name>
    <name type="common">Pseudomonas maltophilia</name>
    <name type="synonym">Xanthomonas maltophilia</name>
    <dbReference type="NCBI Taxonomy" id="40324"/>
    <lineage>
        <taxon>Bacteria</taxon>
        <taxon>Pseudomonadati</taxon>
        <taxon>Pseudomonadota</taxon>
        <taxon>Gammaproteobacteria</taxon>
        <taxon>Lysobacterales</taxon>
        <taxon>Lysobacteraceae</taxon>
        <taxon>Stenotrophomonas</taxon>
        <taxon>Stenotrophomonas maltophilia group</taxon>
    </lineage>
</organism>
<accession>A0A2J0UCM2</accession>
<dbReference type="PANTHER" id="PTHR36154">
    <property type="entry name" value="DNA-BINDING TRANSCRIPTIONAL ACTIVATOR ALPA"/>
    <property type="match status" value="1"/>
</dbReference>
<gene>
    <name evidence="2" type="ORF">B9Y64_06240</name>
    <name evidence="1" type="ORF">I5U67_11305</name>
</gene>
<dbReference type="InterPro" id="IPR010260">
    <property type="entry name" value="AlpA"/>
</dbReference>
<dbReference type="AlphaFoldDB" id="A0A2J0UCM2"/>
<sequence length="76" mass="8467">MTSDAIRLGRVAAQGRTLMRLPEVIAACGMSRSLIYKMAKEGRFPRPIRVAARLSAWDSEAVRCWIDSRCEEGRAA</sequence>
<reference evidence="1" key="2">
    <citation type="submission" date="2020-11" db="EMBL/GenBank/DDBJ databases">
        <title>Enhanced detection system for hospital associated transmission using whole genome sequencing surveillance.</title>
        <authorList>
            <person name="Harrison L.H."/>
            <person name="Van Tyne D."/>
            <person name="Marsh J.W."/>
            <person name="Griffith M.P."/>
            <person name="Snyder D.J."/>
            <person name="Cooper V.S."/>
            <person name="Mustapha M."/>
        </authorList>
    </citation>
    <scope>NUCLEOTIDE SEQUENCE</scope>
    <source>
        <strain evidence="1">STEN00091</strain>
    </source>
</reference>
<dbReference type="Gene3D" id="1.10.238.160">
    <property type="match status" value="1"/>
</dbReference>
<dbReference type="Proteomes" id="UP000230167">
    <property type="component" value="Unassembled WGS sequence"/>
</dbReference>
<protein>
    <submittedName>
        <fullName evidence="1">AlpA family phage regulatory protein</fullName>
    </submittedName>
</protein>
<evidence type="ECO:0000313" key="3">
    <source>
        <dbReference type="Proteomes" id="UP000230167"/>
    </source>
</evidence>
<dbReference type="OrthoDB" id="5298532at2"/>
<dbReference type="Pfam" id="PF05930">
    <property type="entry name" value="Phage_AlpA"/>
    <property type="match status" value="1"/>
</dbReference>
<proteinExistence type="predicted"/>
<dbReference type="Proteomes" id="UP000625930">
    <property type="component" value="Unassembled WGS sequence"/>
</dbReference>
<reference evidence="2 3" key="1">
    <citation type="journal article" date="2017" name="Front. Microbiol.">
        <title>Double-Face Meets the Bacterial World: The Opportunistic Pathogen Stenotrophomonas maltophilia.</title>
        <authorList>
            <person name="Lira F."/>
            <person name="Berg G."/>
            <person name="Martinez J.L."/>
        </authorList>
    </citation>
    <scope>NUCLEOTIDE SEQUENCE [LARGE SCALE GENOMIC DNA]</scope>
    <source>
        <strain evidence="2 3">EA1</strain>
    </source>
</reference>
<evidence type="ECO:0000313" key="2">
    <source>
        <dbReference type="EMBL" id="PJL31186.1"/>
    </source>
</evidence>
<dbReference type="EMBL" id="JADUNP010000020">
    <property type="protein sequence ID" value="MBH1652753.1"/>
    <property type="molecule type" value="Genomic_DNA"/>
</dbReference>
<evidence type="ECO:0000313" key="1">
    <source>
        <dbReference type="EMBL" id="MBH1652753.1"/>
    </source>
</evidence>
<dbReference type="PANTHER" id="PTHR36154:SF1">
    <property type="entry name" value="DNA-BINDING TRANSCRIPTIONAL ACTIVATOR ALPA"/>
    <property type="match status" value="1"/>
</dbReference>